<dbReference type="OrthoDB" id="8195170at2759"/>
<evidence type="ECO:0000313" key="3">
    <source>
        <dbReference type="Proteomes" id="UP000801492"/>
    </source>
</evidence>
<proteinExistence type="predicted"/>
<feature type="region of interest" description="Disordered" evidence="1">
    <location>
        <begin position="98"/>
        <end position="120"/>
    </location>
</feature>
<evidence type="ECO:0000256" key="1">
    <source>
        <dbReference type="SAM" id="MobiDB-lite"/>
    </source>
</evidence>
<feature type="compositionally biased region" description="Low complexity" evidence="1">
    <location>
        <begin position="110"/>
        <end position="120"/>
    </location>
</feature>
<organism evidence="2 3">
    <name type="scientific">Ignelater luminosus</name>
    <name type="common">Cucubano</name>
    <name type="synonym">Pyrophorus luminosus</name>
    <dbReference type="NCBI Taxonomy" id="2038154"/>
    <lineage>
        <taxon>Eukaryota</taxon>
        <taxon>Metazoa</taxon>
        <taxon>Ecdysozoa</taxon>
        <taxon>Arthropoda</taxon>
        <taxon>Hexapoda</taxon>
        <taxon>Insecta</taxon>
        <taxon>Pterygota</taxon>
        <taxon>Neoptera</taxon>
        <taxon>Endopterygota</taxon>
        <taxon>Coleoptera</taxon>
        <taxon>Polyphaga</taxon>
        <taxon>Elateriformia</taxon>
        <taxon>Elateroidea</taxon>
        <taxon>Elateridae</taxon>
        <taxon>Agrypninae</taxon>
        <taxon>Pyrophorini</taxon>
        <taxon>Ignelater</taxon>
    </lineage>
</organism>
<name>A0A8K0GL88_IGNLU</name>
<feature type="non-terminal residue" evidence="2">
    <location>
        <position position="1"/>
    </location>
</feature>
<dbReference type="Proteomes" id="UP000801492">
    <property type="component" value="Unassembled WGS sequence"/>
</dbReference>
<feature type="compositionally biased region" description="Basic and acidic residues" evidence="1">
    <location>
        <begin position="98"/>
        <end position="108"/>
    </location>
</feature>
<protein>
    <submittedName>
        <fullName evidence="2">Uncharacterized protein</fullName>
    </submittedName>
</protein>
<gene>
    <name evidence="2" type="ORF">ILUMI_04370</name>
</gene>
<reference evidence="2" key="1">
    <citation type="submission" date="2019-08" db="EMBL/GenBank/DDBJ databases">
        <title>The genome of the North American firefly Photinus pyralis.</title>
        <authorList>
            <consortium name="Photinus pyralis genome working group"/>
            <person name="Fallon T.R."/>
            <person name="Sander Lower S.E."/>
            <person name="Weng J.-K."/>
        </authorList>
    </citation>
    <scope>NUCLEOTIDE SEQUENCE</scope>
    <source>
        <strain evidence="2">TRF0915ILg1</strain>
        <tissue evidence="2">Whole body</tissue>
    </source>
</reference>
<dbReference type="EMBL" id="VTPC01001486">
    <property type="protein sequence ID" value="KAF2901813.1"/>
    <property type="molecule type" value="Genomic_DNA"/>
</dbReference>
<dbReference type="AlphaFoldDB" id="A0A8K0GL88"/>
<sequence>ECLVKSAIPNIKGNLEDHSRNGMEAGLAEKLPLRITLGSIKKPEKSSNYRALDKIPNTREIFKEITGGSSKHEELNNNGLRLIELAIERNMKIMNTRFQREDIHKETSQEETQQTRSTMY</sequence>
<evidence type="ECO:0000313" key="2">
    <source>
        <dbReference type="EMBL" id="KAF2901813.1"/>
    </source>
</evidence>
<keyword evidence="3" id="KW-1185">Reference proteome</keyword>
<accession>A0A8K0GL88</accession>
<comment type="caution">
    <text evidence="2">The sequence shown here is derived from an EMBL/GenBank/DDBJ whole genome shotgun (WGS) entry which is preliminary data.</text>
</comment>